<dbReference type="Proteomes" id="UP001501490">
    <property type="component" value="Unassembled WGS sequence"/>
</dbReference>
<comment type="caution">
    <text evidence="2">The sequence shown here is derived from an EMBL/GenBank/DDBJ whole genome shotgun (WGS) entry which is preliminary data.</text>
</comment>
<feature type="region of interest" description="Disordered" evidence="1">
    <location>
        <begin position="80"/>
        <end position="106"/>
    </location>
</feature>
<name>A0ABP6ZSX5_9ACTN</name>
<feature type="region of interest" description="Disordered" evidence="1">
    <location>
        <begin position="1"/>
        <end position="63"/>
    </location>
</feature>
<gene>
    <name evidence="2" type="ORF">GCM10022236_18730</name>
</gene>
<accession>A0ABP6ZSX5</accession>
<reference evidence="3" key="1">
    <citation type="journal article" date="2019" name="Int. J. Syst. Evol. Microbiol.">
        <title>The Global Catalogue of Microorganisms (GCM) 10K type strain sequencing project: providing services to taxonomists for standard genome sequencing and annotation.</title>
        <authorList>
            <consortium name="The Broad Institute Genomics Platform"/>
            <consortium name="The Broad Institute Genome Sequencing Center for Infectious Disease"/>
            <person name="Wu L."/>
            <person name="Ma J."/>
        </authorList>
    </citation>
    <scope>NUCLEOTIDE SEQUENCE [LARGE SCALE GENOMIC DNA]</scope>
    <source>
        <strain evidence="3">JCM 16929</strain>
    </source>
</reference>
<evidence type="ECO:0000313" key="2">
    <source>
        <dbReference type="EMBL" id="GAA3616845.1"/>
    </source>
</evidence>
<dbReference type="EMBL" id="BAABAB010000013">
    <property type="protein sequence ID" value="GAA3616845.1"/>
    <property type="molecule type" value="Genomic_DNA"/>
</dbReference>
<keyword evidence="3" id="KW-1185">Reference proteome</keyword>
<organism evidence="2 3">
    <name type="scientific">Microlunatus ginsengisoli</name>
    <dbReference type="NCBI Taxonomy" id="363863"/>
    <lineage>
        <taxon>Bacteria</taxon>
        <taxon>Bacillati</taxon>
        <taxon>Actinomycetota</taxon>
        <taxon>Actinomycetes</taxon>
        <taxon>Propionibacteriales</taxon>
        <taxon>Propionibacteriaceae</taxon>
        <taxon>Microlunatus</taxon>
    </lineage>
</organism>
<evidence type="ECO:0000256" key="1">
    <source>
        <dbReference type="SAM" id="MobiDB-lite"/>
    </source>
</evidence>
<sequence length="106" mass="11415">MLCQLSYCPSVPRPRNRPPYEGARVQGVSTKSGSLPESVGRVEPTDSDPPPRIRRRPPANPLPARRLAAIVDAMTPIERTRPVGIGGPAAAVQQRDATAGTGRPRW</sequence>
<evidence type="ECO:0000313" key="3">
    <source>
        <dbReference type="Proteomes" id="UP001501490"/>
    </source>
</evidence>
<protein>
    <submittedName>
        <fullName evidence="2">Uncharacterized protein</fullName>
    </submittedName>
</protein>
<proteinExistence type="predicted"/>